<dbReference type="Gene3D" id="1.20.1250.20">
    <property type="entry name" value="MFS general substrate transporter like domains"/>
    <property type="match status" value="2"/>
</dbReference>
<evidence type="ECO:0000256" key="3">
    <source>
        <dbReference type="ARBA" id="ARBA00022692"/>
    </source>
</evidence>
<feature type="transmembrane region" description="Helical" evidence="6">
    <location>
        <begin position="145"/>
        <end position="163"/>
    </location>
</feature>
<evidence type="ECO:0000256" key="2">
    <source>
        <dbReference type="ARBA" id="ARBA00022448"/>
    </source>
</evidence>
<keyword evidence="3 6" id="KW-0812">Transmembrane</keyword>
<dbReference type="InterPro" id="IPR036259">
    <property type="entry name" value="MFS_trans_sf"/>
</dbReference>
<dbReference type="AlphaFoldDB" id="A0A7K1T7X3"/>
<dbReference type="PANTHER" id="PTHR42718">
    <property type="entry name" value="MAJOR FACILITATOR SUPERFAMILY MULTIDRUG TRANSPORTER MFSC"/>
    <property type="match status" value="1"/>
</dbReference>
<feature type="transmembrane region" description="Helical" evidence="6">
    <location>
        <begin position="243"/>
        <end position="263"/>
    </location>
</feature>
<dbReference type="SUPFAM" id="SSF103473">
    <property type="entry name" value="MFS general substrate transporter"/>
    <property type="match status" value="1"/>
</dbReference>
<protein>
    <submittedName>
        <fullName evidence="8">MFS transporter</fullName>
    </submittedName>
</protein>
<dbReference type="GO" id="GO:0005886">
    <property type="term" value="C:plasma membrane"/>
    <property type="evidence" value="ECO:0007669"/>
    <property type="project" value="UniProtKB-SubCell"/>
</dbReference>
<feature type="transmembrane region" description="Helical" evidence="6">
    <location>
        <begin position="373"/>
        <end position="395"/>
    </location>
</feature>
<keyword evidence="9" id="KW-1185">Reference proteome</keyword>
<organism evidence="8 9">
    <name type="scientific">Adlercreutzia rubneri</name>
    <dbReference type="NCBI Taxonomy" id="2916441"/>
    <lineage>
        <taxon>Bacteria</taxon>
        <taxon>Bacillati</taxon>
        <taxon>Actinomycetota</taxon>
        <taxon>Coriobacteriia</taxon>
        <taxon>Eggerthellales</taxon>
        <taxon>Eggerthellaceae</taxon>
        <taxon>Adlercreutzia</taxon>
    </lineage>
</organism>
<accession>A0A7K1T7X3</accession>
<reference evidence="8 9" key="1">
    <citation type="submission" date="2019-11" db="EMBL/GenBank/DDBJ databases">
        <title>Whole genome shotgun sequencing (WGS) data from Adlercreutzia equolifaciens ResAG-91, Eggerthella lenta MRI-F36, MRI-F37, MRI-F40, ResAG-49, ResAG-88, ResAG-121, ResAG-145, and Gordonibacter sp. ResAG-5, ResAG-26, ResAG-43, ResAG-50, ResAG-59.</title>
        <authorList>
            <person name="Stoll D.A."/>
            <person name="Danylec N."/>
            <person name="Franz C.M.A.P."/>
            <person name="Huch M."/>
        </authorList>
    </citation>
    <scope>NUCLEOTIDE SEQUENCE [LARGE SCALE GENOMIC DNA]</scope>
    <source>
        <strain evidence="8 9">ResAG-91</strain>
    </source>
</reference>
<feature type="transmembrane region" description="Helical" evidence="6">
    <location>
        <begin position="51"/>
        <end position="76"/>
    </location>
</feature>
<evidence type="ECO:0000313" key="9">
    <source>
        <dbReference type="Proteomes" id="UP000488839"/>
    </source>
</evidence>
<evidence type="ECO:0000256" key="5">
    <source>
        <dbReference type="ARBA" id="ARBA00023136"/>
    </source>
</evidence>
<feature type="transmembrane region" description="Helical" evidence="6">
    <location>
        <begin position="88"/>
        <end position="108"/>
    </location>
</feature>
<comment type="caution">
    <text evidence="8">The sequence shown here is derived from an EMBL/GenBank/DDBJ whole genome shotgun (WGS) entry which is preliminary data.</text>
</comment>
<feature type="transmembrane region" description="Helical" evidence="6">
    <location>
        <begin position="115"/>
        <end position="139"/>
    </location>
</feature>
<dbReference type="Pfam" id="PF07690">
    <property type="entry name" value="MFS_1"/>
    <property type="match status" value="1"/>
</dbReference>
<dbReference type="InterPro" id="IPR011701">
    <property type="entry name" value="MFS"/>
</dbReference>
<keyword evidence="4 6" id="KW-1133">Transmembrane helix</keyword>
<comment type="subcellular location">
    <subcellularLocation>
        <location evidence="1">Cell membrane</location>
        <topology evidence="1">Multi-pass membrane protein</topology>
    </subcellularLocation>
</comment>
<keyword evidence="2" id="KW-0813">Transport</keyword>
<proteinExistence type="predicted"/>
<feature type="transmembrane region" description="Helical" evidence="6">
    <location>
        <begin position="202"/>
        <end position="222"/>
    </location>
</feature>
<name>A0A7K1T7X3_9ACTN</name>
<feature type="transmembrane region" description="Helical" evidence="6">
    <location>
        <begin position="415"/>
        <end position="436"/>
    </location>
</feature>
<evidence type="ECO:0000313" key="8">
    <source>
        <dbReference type="EMBL" id="MVN59510.1"/>
    </source>
</evidence>
<dbReference type="EMBL" id="WPOO01000019">
    <property type="protein sequence ID" value="MVN59510.1"/>
    <property type="molecule type" value="Genomic_DNA"/>
</dbReference>
<feature type="transmembrane region" description="Helical" evidence="6">
    <location>
        <begin position="175"/>
        <end position="196"/>
    </location>
</feature>
<evidence type="ECO:0000259" key="7">
    <source>
        <dbReference type="PROSITE" id="PS50850"/>
    </source>
</evidence>
<dbReference type="Proteomes" id="UP000488839">
    <property type="component" value="Unassembled WGS sequence"/>
</dbReference>
<keyword evidence="5 6" id="KW-0472">Membrane</keyword>
<dbReference type="GO" id="GO:0022857">
    <property type="term" value="F:transmembrane transporter activity"/>
    <property type="evidence" value="ECO:0007669"/>
    <property type="project" value="InterPro"/>
</dbReference>
<dbReference type="PROSITE" id="PS50850">
    <property type="entry name" value="MFS"/>
    <property type="match status" value="1"/>
</dbReference>
<feature type="transmembrane region" description="Helical" evidence="6">
    <location>
        <begin position="341"/>
        <end position="361"/>
    </location>
</feature>
<evidence type="ECO:0000256" key="4">
    <source>
        <dbReference type="ARBA" id="ARBA00022989"/>
    </source>
</evidence>
<feature type="domain" description="Major facilitator superfamily (MFS) profile" evidence="7">
    <location>
        <begin position="50"/>
        <end position="440"/>
    </location>
</feature>
<evidence type="ECO:0000256" key="6">
    <source>
        <dbReference type="SAM" id="Phobius"/>
    </source>
</evidence>
<evidence type="ECO:0000256" key="1">
    <source>
        <dbReference type="ARBA" id="ARBA00004651"/>
    </source>
</evidence>
<feature type="transmembrane region" description="Helical" evidence="6">
    <location>
        <begin position="314"/>
        <end position="335"/>
    </location>
</feature>
<dbReference type="PANTHER" id="PTHR42718:SF9">
    <property type="entry name" value="MAJOR FACILITATOR SUPERFAMILY MULTIDRUG TRANSPORTER MFSC"/>
    <property type="match status" value="1"/>
</dbReference>
<feature type="transmembrane region" description="Helical" evidence="6">
    <location>
        <begin position="283"/>
        <end position="302"/>
    </location>
</feature>
<dbReference type="InterPro" id="IPR020846">
    <property type="entry name" value="MFS_dom"/>
</dbReference>
<gene>
    <name evidence="8" type="ORF">GO707_09780</name>
</gene>
<sequence length="450" mass="46787">MRGPKRFPLYRGKAMMIWPAISSGPRTDRTRRGRREAVGSFMSARNAAGRLIGFFAGGFIAGFNENLVNMALVAIMGEFSVDAMTAQWLVTGFMVVTVFVVAAMAALYRRLGPRTLLFVALACNALGSMGGLVAPTFAVLFASRLVQAVGTGIFIPLMMNAILETVASEKLGTYLAVGNGMIALGPAVAPVATGALVGAFGWHSVFVVPLVASALIGLWGLVAVRPSRRGDVQGNFVSLRGVLLNRGFVAAALLVVLTMSIYFSLNVMGPLYLEECAHLGPALSGLCLGPLVVAYAVASLAGGRRLDRRGPAPLLSRGLAVAAAGSVLMAVAAWMASEITLLAGMLVVFVGCGTVCANFQTTGLRCLALNQHSLGVTIMTMAVQIAASIGPFVSVGTMSGIQGAVGEAQSALGYGGAWLLAALVCVLGSLLACWACRQLWKWRRNNADAG</sequence>